<name>A0ABZ2BP32_9RHOB</name>
<feature type="signal peptide" evidence="1">
    <location>
        <begin position="1"/>
        <end position="26"/>
    </location>
</feature>
<dbReference type="Proteomes" id="UP001318682">
    <property type="component" value="Chromosome"/>
</dbReference>
<sequence>MTRTRARKLIRPITAACVFTLIIACAPPSDPKGLAATGPLGAEPGTCWDKTETPAVIETRRERVLISPAQISTDGKIQVPAQYQIEARPQIIQPRQENWYQIMCSADMTQTLVANLQRAPRARGFYAGPATGKLDRATRAALADFQTTQGLTGAVLTVAAAQQLGLVPIART</sequence>
<feature type="domain" description="Peptidoglycan binding-like" evidence="2">
    <location>
        <begin position="111"/>
        <end position="152"/>
    </location>
</feature>
<reference evidence="4" key="2">
    <citation type="submission" date="2024-01" db="EMBL/GenBank/DDBJ databases">
        <title>Roseobacter fucihabitans sp. nov., isolated from the brown alga Fucus spiralis.</title>
        <authorList>
            <person name="Hahnke S."/>
            <person name="Berger M."/>
            <person name="Schlingloff A."/>
            <person name="Athale I."/>
            <person name="Neumann-Schaal M."/>
            <person name="Adenaya A."/>
            <person name="Poehlein A."/>
            <person name="Daniel R."/>
            <person name="Pertersen J."/>
            <person name="Brinkhoff T."/>
        </authorList>
    </citation>
    <scope>NUCLEOTIDE SEQUENCE [LARGE SCALE GENOMIC DNA]</scope>
    <source>
        <strain evidence="4">B14</strain>
    </source>
</reference>
<dbReference type="RefSeq" id="WP_187430223.1">
    <property type="nucleotide sequence ID" value="NZ_CP143423.1"/>
</dbReference>
<evidence type="ECO:0000313" key="4">
    <source>
        <dbReference type="Proteomes" id="UP001318682"/>
    </source>
</evidence>
<dbReference type="InterPro" id="IPR036366">
    <property type="entry name" value="PGBDSf"/>
</dbReference>
<reference evidence="3 4" key="1">
    <citation type="submission" date="2015-07" db="EMBL/GenBank/DDBJ databases">
        <authorList>
            <person name="Voget S."/>
            <person name="Dogs M."/>
            <person name="Brinkhoff T.H."/>
            <person name="Daniel R."/>
        </authorList>
    </citation>
    <scope>NUCLEOTIDE SEQUENCE [LARGE SCALE GENOMIC DNA]</scope>
    <source>
        <strain evidence="3 4">B14</strain>
    </source>
</reference>
<keyword evidence="1" id="KW-0732">Signal</keyword>
<dbReference type="InterPro" id="IPR036365">
    <property type="entry name" value="PGBD-like_sf"/>
</dbReference>
<evidence type="ECO:0000256" key="1">
    <source>
        <dbReference type="SAM" id="SignalP"/>
    </source>
</evidence>
<keyword evidence="4" id="KW-1185">Reference proteome</keyword>
<accession>A0ABZ2BP32</accession>
<dbReference type="Pfam" id="PF01471">
    <property type="entry name" value="PG_binding_1"/>
    <property type="match status" value="1"/>
</dbReference>
<gene>
    <name evidence="3" type="ORF">ROLI_008360</name>
</gene>
<proteinExistence type="predicted"/>
<dbReference type="SUPFAM" id="SSF47090">
    <property type="entry name" value="PGBD-like"/>
    <property type="match status" value="1"/>
</dbReference>
<dbReference type="PROSITE" id="PS51257">
    <property type="entry name" value="PROKAR_LIPOPROTEIN"/>
    <property type="match status" value="1"/>
</dbReference>
<evidence type="ECO:0000313" key="3">
    <source>
        <dbReference type="EMBL" id="WVX47765.1"/>
    </source>
</evidence>
<dbReference type="EMBL" id="CP143423">
    <property type="protein sequence ID" value="WVX47765.1"/>
    <property type="molecule type" value="Genomic_DNA"/>
</dbReference>
<organism evidence="3 4">
    <name type="scientific">Roseobacter fucihabitans</name>
    <dbReference type="NCBI Taxonomy" id="1537242"/>
    <lineage>
        <taxon>Bacteria</taxon>
        <taxon>Pseudomonadati</taxon>
        <taxon>Pseudomonadota</taxon>
        <taxon>Alphaproteobacteria</taxon>
        <taxon>Rhodobacterales</taxon>
        <taxon>Roseobacteraceae</taxon>
        <taxon>Roseobacter</taxon>
    </lineage>
</organism>
<dbReference type="Gene3D" id="1.10.101.10">
    <property type="entry name" value="PGBD-like superfamily/PGBD"/>
    <property type="match status" value="1"/>
</dbReference>
<evidence type="ECO:0000259" key="2">
    <source>
        <dbReference type="Pfam" id="PF01471"/>
    </source>
</evidence>
<protein>
    <recommendedName>
        <fullName evidence="2">Peptidoglycan binding-like domain-containing protein</fullName>
    </recommendedName>
</protein>
<feature type="chain" id="PRO_5045348926" description="Peptidoglycan binding-like domain-containing protein" evidence="1">
    <location>
        <begin position="27"/>
        <end position="172"/>
    </location>
</feature>
<dbReference type="InterPro" id="IPR002477">
    <property type="entry name" value="Peptidoglycan-bd-like"/>
</dbReference>